<dbReference type="HOGENOM" id="CLU_070353_1_1_1"/>
<dbReference type="STRING" id="7719.ENSCINP00000036031"/>
<organism evidence="4 5">
    <name type="scientific">Ciona intestinalis</name>
    <name type="common">Transparent sea squirt</name>
    <name type="synonym">Ascidia intestinalis</name>
    <dbReference type="NCBI Taxonomy" id="7719"/>
    <lineage>
        <taxon>Eukaryota</taxon>
        <taxon>Metazoa</taxon>
        <taxon>Chordata</taxon>
        <taxon>Tunicata</taxon>
        <taxon>Ascidiacea</taxon>
        <taxon>Phlebobranchia</taxon>
        <taxon>Cionidae</taxon>
        <taxon>Ciona</taxon>
    </lineage>
</organism>
<evidence type="ECO:0000256" key="2">
    <source>
        <dbReference type="ARBA" id="ARBA00023306"/>
    </source>
</evidence>
<protein>
    <submittedName>
        <fullName evidence="4">Uncharacterized protein</fullName>
    </submittedName>
</protein>
<dbReference type="PANTHER" id="PTHR31545">
    <property type="entry name" value="SEEDY PROTEIN A/C FAMILY MEMBER"/>
    <property type="match status" value="1"/>
</dbReference>
<dbReference type="Pfam" id="PF11357">
    <property type="entry name" value="Spy1"/>
    <property type="match status" value="1"/>
</dbReference>
<accession>H2Y296</accession>
<comment type="similarity">
    <text evidence="1">Belongs to the Speedy/Ringo family.</text>
</comment>
<reference evidence="4" key="3">
    <citation type="submission" date="2025-08" db="UniProtKB">
        <authorList>
            <consortium name="Ensembl"/>
        </authorList>
    </citation>
    <scope>IDENTIFICATION</scope>
</reference>
<keyword evidence="5" id="KW-1185">Reference proteome</keyword>
<dbReference type="PANTHER" id="PTHR31545:SF5">
    <property type="entry name" value="SPEEDY PROTEIN A"/>
    <property type="match status" value="1"/>
</dbReference>
<name>H2Y296_CIOIN</name>
<proteinExistence type="inferred from homology"/>
<reference evidence="4" key="4">
    <citation type="submission" date="2025-09" db="UniProtKB">
        <authorList>
            <consortium name="Ensembl"/>
        </authorList>
    </citation>
    <scope>IDENTIFICATION</scope>
</reference>
<dbReference type="GO" id="GO:0019901">
    <property type="term" value="F:protein kinase binding"/>
    <property type="evidence" value="ECO:0000318"/>
    <property type="project" value="GO_Central"/>
</dbReference>
<dbReference type="Proteomes" id="UP000008144">
    <property type="component" value="Chromosome 9"/>
</dbReference>
<dbReference type="InterPro" id="IPR052316">
    <property type="entry name" value="Speedy-Ringo_regulator"/>
</dbReference>
<dbReference type="Ensembl" id="ENSCINT00000034705.1">
    <property type="protein sequence ID" value="ENSCINP00000036031.1"/>
    <property type="gene ID" value="ENSCING00000016009.2"/>
</dbReference>
<dbReference type="AlphaFoldDB" id="H2Y296"/>
<dbReference type="EMBL" id="EAAA01002898">
    <property type="status" value="NOT_ANNOTATED_CDS"/>
    <property type="molecule type" value="Genomic_DNA"/>
</dbReference>
<reference evidence="4" key="2">
    <citation type="journal article" date="2008" name="Genome Biol.">
        <title>Improved genome assembly and evidence-based global gene model set for the chordate Ciona intestinalis: new insight into intron and operon populations.</title>
        <authorList>
            <person name="Satou Y."/>
            <person name="Mineta K."/>
            <person name="Ogasawara M."/>
            <person name="Sasakura Y."/>
            <person name="Shoguchi E."/>
            <person name="Ueno K."/>
            <person name="Yamada L."/>
            <person name="Matsumoto J."/>
            <person name="Wasserscheid J."/>
            <person name="Dewar K."/>
            <person name="Wiley G.B."/>
            <person name="Macmil S.L."/>
            <person name="Roe B.A."/>
            <person name="Zeller R.W."/>
            <person name="Hastings K.E."/>
            <person name="Lemaire P."/>
            <person name="Lindquist E."/>
            <person name="Endo T."/>
            <person name="Hotta K."/>
            <person name="Inaba K."/>
        </authorList>
    </citation>
    <scope>NUCLEOTIDE SEQUENCE [LARGE SCALE GENOMIC DNA]</scope>
    <source>
        <strain evidence="4">wild type</strain>
    </source>
</reference>
<dbReference type="GeneTree" id="ENSGT00940000154524"/>
<dbReference type="OMA" id="ETEMIAF"/>
<evidence type="ECO:0000256" key="1">
    <source>
        <dbReference type="ARBA" id="ARBA00010932"/>
    </source>
</evidence>
<dbReference type="InParanoid" id="H2Y296"/>
<reference evidence="5" key="1">
    <citation type="journal article" date="2002" name="Science">
        <title>The draft genome of Ciona intestinalis: insights into chordate and vertebrate origins.</title>
        <authorList>
            <person name="Dehal P."/>
            <person name="Satou Y."/>
            <person name="Campbell R.K."/>
            <person name="Chapman J."/>
            <person name="Degnan B."/>
            <person name="De Tomaso A."/>
            <person name="Davidson B."/>
            <person name="Di Gregorio A."/>
            <person name="Gelpke M."/>
            <person name="Goodstein D.M."/>
            <person name="Harafuji N."/>
            <person name="Hastings K.E."/>
            <person name="Ho I."/>
            <person name="Hotta K."/>
            <person name="Huang W."/>
            <person name="Kawashima T."/>
            <person name="Lemaire P."/>
            <person name="Martinez D."/>
            <person name="Meinertzhagen I.A."/>
            <person name="Necula S."/>
            <person name="Nonaka M."/>
            <person name="Putnam N."/>
            <person name="Rash S."/>
            <person name="Saiga H."/>
            <person name="Satake M."/>
            <person name="Terry A."/>
            <person name="Yamada L."/>
            <person name="Wang H.G."/>
            <person name="Awazu S."/>
            <person name="Azumi K."/>
            <person name="Boore J."/>
            <person name="Branno M."/>
            <person name="Chin-Bow S."/>
            <person name="DeSantis R."/>
            <person name="Doyle S."/>
            <person name="Francino P."/>
            <person name="Keys D.N."/>
            <person name="Haga S."/>
            <person name="Hayashi H."/>
            <person name="Hino K."/>
            <person name="Imai K.S."/>
            <person name="Inaba K."/>
            <person name="Kano S."/>
            <person name="Kobayashi K."/>
            <person name="Kobayashi M."/>
            <person name="Lee B.I."/>
            <person name="Makabe K.W."/>
            <person name="Manohar C."/>
            <person name="Matassi G."/>
            <person name="Medina M."/>
            <person name="Mochizuki Y."/>
            <person name="Mount S."/>
            <person name="Morishita T."/>
            <person name="Miura S."/>
            <person name="Nakayama A."/>
            <person name="Nishizaka S."/>
            <person name="Nomoto H."/>
            <person name="Ohta F."/>
            <person name="Oishi K."/>
            <person name="Rigoutsos I."/>
            <person name="Sano M."/>
            <person name="Sasaki A."/>
            <person name="Sasakura Y."/>
            <person name="Shoguchi E."/>
            <person name="Shin-i T."/>
            <person name="Spagnuolo A."/>
            <person name="Stainier D."/>
            <person name="Suzuki M.M."/>
            <person name="Tassy O."/>
            <person name="Takatori N."/>
            <person name="Tokuoka M."/>
            <person name="Yagi K."/>
            <person name="Yoshizaki F."/>
            <person name="Wada S."/>
            <person name="Zhang C."/>
            <person name="Hyatt P.D."/>
            <person name="Larimer F."/>
            <person name="Detter C."/>
            <person name="Doggett N."/>
            <person name="Glavina T."/>
            <person name="Hawkins T."/>
            <person name="Richardson P."/>
            <person name="Lucas S."/>
            <person name="Kohara Y."/>
            <person name="Levine M."/>
            <person name="Satoh N."/>
            <person name="Rokhsar D.S."/>
        </authorList>
    </citation>
    <scope>NUCLEOTIDE SEQUENCE [LARGE SCALE GENOMIC DNA]</scope>
</reference>
<dbReference type="InterPro" id="IPR020984">
    <property type="entry name" value="Speedy"/>
</dbReference>
<evidence type="ECO:0000313" key="5">
    <source>
        <dbReference type="Proteomes" id="UP000008144"/>
    </source>
</evidence>
<sequence>MNSNQVVTKYVLYLSNSQHKSKKRRLGKCQEAKHDICVPTKRSKESMEKLKNVTKPCLHITINEIDAFFSLFEDNTIQEFLALDSCFRISDKYLLAMVLTYFKRAHLHVSEYNVINFFTALYLANDMAEDEEEFKYEIFPWALGEEWRDLYPGFLAQREKLWRKMKHRASVSRKCCEEAMEIQADHEIWSRERNEVHGGAKRNHLKSKEEKEPFPRGPGRSPIPCSICDKKNKW</sequence>
<evidence type="ECO:0000256" key="3">
    <source>
        <dbReference type="SAM" id="MobiDB-lite"/>
    </source>
</evidence>
<feature type="region of interest" description="Disordered" evidence="3">
    <location>
        <begin position="198"/>
        <end position="234"/>
    </location>
</feature>
<keyword evidence="2" id="KW-0131">Cell cycle</keyword>
<evidence type="ECO:0000313" key="4">
    <source>
        <dbReference type="Ensembl" id="ENSCINP00000036031.1"/>
    </source>
</evidence>